<reference evidence="11" key="1">
    <citation type="submission" date="2021-02" db="EMBL/GenBank/DDBJ databases">
        <authorList>
            <person name="Nowell W R."/>
        </authorList>
    </citation>
    <scope>NUCLEOTIDE SEQUENCE</scope>
    <source>
        <strain evidence="11">Ploen Becks lab</strain>
    </source>
</reference>
<keyword evidence="12" id="KW-1185">Reference proteome</keyword>
<feature type="transmembrane region" description="Helical" evidence="7">
    <location>
        <begin position="170"/>
        <end position="189"/>
    </location>
</feature>
<feature type="domain" description="Concentrative nucleoside transporter N-terminal" evidence="8">
    <location>
        <begin position="201"/>
        <end position="273"/>
    </location>
</feature>
<name>A0A813MUS2_9BILA</name>
<feature type="transmembrane region" description="Helical" evidence="7">
    <location>
        <begin position="82"/>
        <end position="102"/>
    </location>
</feature>
<feature type="transmembrane region" description="Helical" evidence="7">
    <location>
        <begin position="602"/>
        <end position="621"/>
    </location>
</feature>
<organism evidence="11 12">
    <name type="scientific">Brachionus calyciflorus</name>
    <dbReference type="NCBI Taxonomy" id="104777"/>
    <lineage>
        <taxon>Eukaryota</taxon>
        <taxon>Metazoa</taxon>
        <taxon>Spiralia</taxon>
        <taxon>Gnathifera</taxon>
        <taxon>Rotifera</taxon>
        <taxon>Eurotatoria</taxon>
        <taxon>Monogononta</taxon>
        <taxon>Pseudotrocha</taxon>
        <taxon>Ploima</taxon>
        <taxon>Brachionidae</taxon>
        <taxon>Brachionus</taxon>
    </lineage>
</organism>
<keyword evidence="4 7" id="KW-0812">Transmembrane</keyword>
<evidence type="ECO:0000259" key="9">
    <source>
        <dbReference type="Pfam" id="PF07662"/>
    </source>
</evidence>
<evidence type="ECO:0000256" key="3">
    <source>
        <dbReference type="ARBA" id="ARBA00022475"/>
    </source>
</evidence>
<feature type="transmembrane region" description="Helical" evidence="7">
    <location>
        <begin position="195"/>
        <end position="213"/>
    </location>
</feature>
<dbReference type="GO" id="GO:0005886">
    <property type="term" value="C:plasma membrane"/>
    <property type="evidence" value="ECO:0007669"/>
    <property type="project" value="UniProtKB-SubCell"/>
</dbReference>
<feature type="transmembrane region" description="Helical" evidence="7">
    <location>
        <begin position="356"/>
        <end position="378"/>
    </location>
</feature>
<proteinExistence type="inferred from homology"/>
<accession>A0A813MUS2</accession>
<evidence type="ECO:0000313" key="11">
    <source>
        <dbReference type="EMBL" id="CAF0726563.1"/>
    </source>
</evidence>
<dbReference type="AlphaFoldDB" id="A0A813MUS2"/>
<evidence type="ECO:0000256" key="7">
    <source>
        <dbReference type="SAM" id="Phobius"/>
    </source>
</evidence>
<feature type="domain" description="Concentrative nucleoside transporter C-terminal" evidence="9">
    <location>
        <begin position="384"/>
        <end position="618"/>
    </location>
</feature>
<evidence type="ECO:0000256" key="1">
    <source>
        <dbReference type="ARBA" id="ARBA00004651"/>
    </source>
</evidence>
<feature type="transmembrane region" description="Helical" evidence="7">
    <location>
        <begin position="287"/>
        <end position="309"/>
    </location>
</feature>
<feature type="domain" description="Nucleoside transporter/FeoB GTPase Gate" evidence="10">
    <location>
        <begin position="281"/>
        <end position="379"/>
    </location>
</feature>
<feature type="transmembrane region" description="Helical" evidence="7">
    <location>
        <begin position="561"/>
        <end position="582"/>
    </location>
</feature>
<dbReference type="Pfam" id="PF07662">
    <property type="entry name" value="Nucleos_tra2_C"/>
    <property type="match status" value="1"/>
</dbReference>
<dbReference type="PANTHER" id="PTHR10590:SF4">
    <property type="entry name" value="SOLUTE CARRIER FAMILY 28 MEMBER 3"/>
    <property type="match status" value="1"/>
</dbReference>
<evidence type="ECO:0000256" key="4">
    <source>
        <dbReference type="ARBA" id="ARBA00022692"/>
    </source>
</evidence>
<evidence type="ECO:0000313" key="12">
    <source>
        <dbReference type="Proteomes" id="UP000663879"/>
    </source>
</evidence>
<gene>
    <name evidence="11" type="ORF">OXX778_LOCUS2555</name>
</gene>
<comment type="caution">
    <text evidence="11">The sequence shown here is derived from an EMBL/GenBank/DDBJ whole genome shotgun (WGS) entry which is preliminary data.</text>
</comment>
<dbReference type="InterPro" id="IPR011642">
    <property type="entry name" value="Gate_dom"/>
</dbReference>
<keyword evidence="6 7" id="KW-0472">Membrane</keyword>
<dbReference type="PANTHER" id="PTHR10590">
    <property type="entry name" value="SODIUM/NUCLEOSIDE COTRANSPORTER"/>
    <property type="match status" value="1"/>
</dbReference>
<feature type="transmembrane region" description="Helical" evidence="7">
    <location>
        <begin position="122"/>
        <end position="144"/>
    </location>
</feature>
<dbReference type="OrthoDB" id="6075923at2759"/>
<evidence type="ECO:0000256" key="6">
    <source>
        <dbReference type="ARBA" id="ARBA00023136"/>
    </source>
</evidence>
<dbReference type="EMBL" id="CAJNOC010000202">
    <property type="protein sequence ID" value="CAF0726563.1"/>
    <property type="molecule type" value="Genomic_DNA"/>
</dbReference>
<keyword evidence="3" id="KW-1003">Cell membrane</keyword>
<dbReference type="Pfam" id="PF07670">
    <property type="entry name" value="Gate"/>
    <property type="match status" value="1"/>
</dbReference>
<dbReference type="InterPro" id="IPR002668">
    <property type="entry name" value="CNT_N_dom"/>
</dbReference>
<protein>
    <recommendedName>
        <fullName evidence="13">Sodium/nucleoside cotransporter</fullName>
    </recommendedName>
</protein>
<evidence type="ECO:0000256" key="5">
    <source>
        <dbReference type="ARBA" id="ARBA00022989"/>
    </source>
</evidence>
<evidence type="ECO:0000259" key="8">
    <source>
        <dbReference type="Pfam" id="PF01773"/>
    </source>
</evidence>
<feature type="transmembrane region" description="Helical" evidence="7">
    <location>
        <begin position="475"/>
        <end position="495"/>
    </location>
</feature>
<dbReference type="InterPro" id="IPR008276">
    <property type="entry name" value="C_nuclsd_transpt"/>
</dbReference>
<evidence type="ECO:0000259" key="10">
    <source>
        <dbReference type="Pfam" id="PF07670"/>
    </source>
</evidence>
<evidence type="ECO:0008006" key="13">
    <source>
        <dbReference type="Google" id="ProtNLM"/>
    </source>
</evidence>
<sequence>MDNPNYDREMNQKELETILDLNGNEIAAKSINYDIDEIKKHNDENDEVEHEDLYSEENAFGLFIIKTRTALYDFVQKPIMKWILFGTLAILYPIYFGFSMKLQKPFAIPKGLNSSTIIDNYIFSNNRGLALFIMTIVVIIFALWERFKTKIINKIDFSKNFQLSPKMQQLLPWIIISSIIVLCISYLIYDLKDPRNLVSLIGLSVFIMICIFISEHPSRINLRALTVGILIQYILGVFILRLEFGYRLFQFLGNQVSTFLDYTDNGSRLVFGEHFTDHFFAFKAMPVVIFFSAIVNILYYFGAIQFILLKIAWMMNMLMGTSPTESVNSVANVFVGPSEAPLLIKPFLPKMTESELFAVMCAAFSTVSGSVLAAYIGFGVSPDHLITAGLMSAPASLAIAKTIFPETKKTQADWEAIRNVKTKKLNNVFEAISSGAIEMLKPIGAILANLIAFVSIFSFLDAICVWFFSMLDLHNFGLASILQYLFWPFAFLMGAESEDCASLAKLVGFKVFVNEFVAYTKLGAVVNFRNEIIANGTVEFYRNGTYTIPPELPMMWNDRSIVIATYALCGFANFGSIGIEIATLSVFAPTRTKTFLKYAAKAMLAGNFSSFMNACIAGLLFKKI</sequence>
<dbReference type="InterPro" id="IPR011657">
    <property type="entry name" value="CNT_C_dom"/>
</dbReference>
<comment type="similarity">
    <text evidence="2">Belongs to the concentrative nucleoside transporter (CNT) (TC 2.A.41) family.</text>
</comment>
<dbReference type="Proteomes" id="UP000663879">
    <property type="component" value="Unassembled WGS sequence"/>
</dbReference>
<feature type="transmembrane region" description="Helical" evidence="7">
    <location>
        <begin position="446"/>
        <end position="469"/>
    </location>
</feature>
<dbReference type="Pfam" id="PF01773">
    <property type="entry name" value="Nucleos_tra2_N"/>
    <property type="match status" value="1"/>
</dbReference>
<keyword evidence="5 7" id="KW-1133">Transmembrane helix</keyword>
<evidence type="ECO:0000256" key="2">
    <source>
        <dbReference type="ARBA" id="ARBA00009033"/>
    </source>
</evidence>
<feature type="transmembrane region" description="Helical" evidence="7">
    <location>
        <begin position="220"/>
        <end position="240"/>
    </location>
</feature>
<dbReference type="GO" id="GO:0005415">
    <property type="term" value="F:nucleoside:sodium symporter activity"/>
    <property type="evidence" value="ECO:0007669"/>
    <property type="project" value="TreeGrafter"/>
</dbReference>
<comment type="subcellular location">
    <subcellularLocation>
        <location evidence="1">Cell membrane</location>
        <topology evidence="1">Multi-pass membrane protein</topology>
    </subcellularLocation>
</comment>